<comment type="caution">
    <text evidence="7">The sequence shown here is derived from an EMBL/GenBank/DDBJ whole genome shotgun (WGS) entry which is preliminary data.</text>
</comment>
<dbReference type="SUPFAM" id="SSF56112">
    <property type="entry name" value="Protein kinase-like (PK-like)"/>
    <property type="match status" value="1"/>
</dbReference>
<evidence type="ECO:0000256" key="2">
    <source>
        <dbReference type="ARBA" id="ARBA00022741"/>
    </source>
</evidence>
<feature type="domain" description="Protein kinase" evidence="6">
    <location>
        <begin position="65"/>
        <end position="174"/>
    </location>
</feature>
<evidence type="ECO:0000256" key="5">
    <source>
        <dbReference type="PROSITE-ProRule" id="PRU10141"/>
    </source>
</evidence>
<evidence type="ECO:0000256" key="1">
    <source>
        <dbReference type="ARBA" id="ARBA00022679"/>
    </source>
</evidence>
<keyword evidence="3" id="KW-0418">Kinase</keyword>
<gene>
    <name evidence="7" type="ORF">DB43_GU00100</name>
</gene>
<dbReference type="PROSITE" id="PS50011">
    <property type="entry name" value="PROTEIN_KINASE_DOM"/>
    <property type="match status" value="1"/>
</dbReference>
<evidence type="ECO:0000259" key="6">
    <source>
        <dbReference type="PROSITE" id="PS50011"/>
    </source>
</evidence>
<keyword evidence="1" id="KW-0808">Transferase</keyword>
<keyword evidence="2 5" id="KW-0547">Nucleotide-binding</keyword>
<name>A0A0C1E7F1_9BACT</name>
<dbReference type="PANTHER" id="PTHR43289:SF34">
    <property type="entry name" value="SERINE_THREONINE-PROTEIN KINASE YBDM-RELATED"/>
    <property type="match status" value="1"/>
</dbReference>
<feature type="binding site" evidence="5">
    <location>
        <position position="94"/>
    </location>
    <ligand>
        <name>ATP</name>
        <dbReference type="ChEBI" id="CHEBI:30616"/>
    </ligand>
</feature>
<dbReference type="Proteomes" id="UP000031307">
    <property type="component" value="Unassembled WGS sequence"/>
</dbReference>
<accession>A0A0C1E7F1</accession>
<dbReference type="Gene3D" id="1.10.510.10">
    <property type="entry name" value="Transferase(Phosphotransferase) domain 1"/>
    <property type="match status" value="1"/>
</dbReference>
<evidence type="ECO:0000313" key="7">
    <source>
        <dbReference type="EMBL" id="KIA77117.1"/>
    </source>
</evidence>
<evidence type="ECO:0000256" key="3">
    <source>
        <dbReference type="ARBA" id="ARBA00022777"/>
    </source>
</evidence>
<dbReference type="InterPro" id="IPR017441">
    <property type="entry name" value="Protein_kinase_ATP_BS"/>
</dbReference>
<dbReference type="AlphaFoldDB" id="A0A0C1E7F1"/>
<dbReference type="PATRIC" id="fig|83552.4.peg.1708"/>
<protein>
    <recommendedName>
        <fullName evidence="6">Protein kinase domain-containing protein</fullName>
    </recommendedName>
</protein>
<dbReference type="PROSITE" id="PS00107">
    <property type="entry name" value="PROTEIN_KINASE_ATP"/>
    <property type="match status" value="1"/>
</dbReference>
<reference evidence="7 8" key="1">
    <citation type="journal article" date="2014" name="Mol. Biol. Evol.">
        <title>Massive expansion of Ubiquitination-related gene families within the Chlamydiae.</title>
        <authorList>
            <person name="Domman D."/>
            <person name="Collingro A."/>
            <person name="Lagkouvardos I."/>
            <person name="Gehre L."/>
            <person name="Weinmaier T."/>
            <person name="Rattei T."/>
            <person name="Subtil A."/>
            <person name="Horn M."/>
        </authorList>
    </citation>
    <scope>NUCLEOTIDE SEQUENCE [LARGE SCALE GENOMIC DNA]</scope>
    <source>
        <strain evidence="7 8">OEW1</strain>
    </source>
</reference>
<evidence type="ECO:0000256" key="4">
    <source>
        <dbReference type="ARBA" id="ARBA00022840"/>
    </source>
</evidence>
<dbReference type="InterPro" id="IPR011009">
    <property type="entry name" value="Kinase-like_dom_sf"/>
</dbReference>
<dbReference type="Pfam" id="PF00069">
    <property type="entry name" value="Pkinase"/>
    <property type="match status" value="1"/>
</dbReference>
<dbReference type="InterPro" id="IPR000719">
    <property type="entry name" value="Prot_kinase_dom"/>
</dbReference>
<keyword evidence="4 5" id="KW-0067">ATP-binding</keyword>
<sequence>MMHCPSCHSRFFLYRSEKDRQASFCPFCGHSLQGEVPQKDEEELIPLISEDIPSKESVKYSIGPYQVLDPIGKGGMGEVLLAYDTSCGRKIALKKIREDLADCAPITRRFLKEARITSQLTHPAIIPIYTIQAKDAPTYYTMPFVEGNTLKQILRTAREQEKEAKKQSKVASPL</sequence>
<evidence type="ECO:0000313" key="8">
    <source>
        <dbReference type="Proteomes" id="UP000031307"/>
    </source>
</evidence>
<dbReference type="GO" id="GO:0005524">
    <property type="term" value="F:ATP binding"/>
    <property type="evidence" value="ECO:0007669"/>
    <property type="project" value="UniProtKB-UniRule"/>
</dbReference>
<proteinExistence type="predicted"/>
<dbReference type="EMBL" id="JSAM01000090">
    <property type="protein sequence ID" value="KIA77117.1"/>
    <property type="molecule type" value="Genomic_DNA"/>
</dbReference>
<dbReference type="GO" id="GO:0004674">
    <property type="term" value="F:protein serine/threonine kinase activity"/>
    <property type="evidence" value="ECO:0007669"/>
    <property type="project" value="TreeGrafter"/>
</dbReference>
<organism evidence="7 8">
    <name type="scientific">Parachlamydia acanthamoebae</name>
    <dbReference type="NCBI Taxonomy" id="83552"/>
    <lineage>
        <taxon>Bacteria</taxon>
        <taxon>Pseudomonadati</taxon>
        <taxon>Chlamydiota</taxon>
        <taxon>Chlamydiia</taxon>
        <taxon>Parachlamydiales</taxon>
        <taxon>Parachlamydiaceae</taxon>
        <taxon>Parachlamydia</taxon>
    </lineage>
</organism>
<dbReference type="PANTHER" id="PTHR43289">
    <property type="entry name" value="MITOGEN-ACTIVATED PROTEIN KINASE KINASE KINASE 20-RELATED"/>
    <property type="match status" value="1"/>
</dbReference>